<evidence type="ECO:0000313" key="4">
    <source>
        <dbReference type="Proteomes" id="UP000094379"/>
    </source>
</evidence>
<dbReference type="Pfam" id="PF00561">
    <property type="entry name" value="Abhydrolase_1"/>
    <property type="match status" value="1"/>
</dbReference>
<dbReference type="PRINTS" id="PR00111">
    <property type="entry name" value="ABHYDROLASE"/>
</dbReference>
<dbReference type="InterPro" id="IPR029058">
    <property type="entry name" value="AB_hydrolase_fold"/>
</dbReference>
<dbReference type="PANTHER" id="PTHR43798">
    <property type="entry name" value="MONOACYLGLYCEROL LIPASE"/>
    <property type="match status" value="1"/>
</dbReference>
<keyword evidence="1 3" id="KW-0378">Hydrolase</keyword>
<dbReference type="PANTHER" id="PTHR43798:SF31">
    <property type="entry name" value="AB HYDROLASE SUPERFAMILY PROTEIN YCLE"/>
    <property type="match status" value="1"/>
</dbReference>
<sequence>MFIKRVGQGPDLVMVHGWSMHSGVWQPLIELLADKFTLHLVDLPGHGQSDWQAEALQIEPLLAKLADSLPLTAHWLGWSLGGQLSLAFASRYPQRVNKLILLAANPKFVTSDDWHCAMDAAVFAVFAGQLDHNQRETLKRFVMLQARGAEGSVIQFSCWQSKPPIMSPTQKHYRPDWICWKHWIYVHSWHN</sequence>
<keyword evidence="4" id="KW-1185">Reference proteome</keyword>
<dbReference type="InterPro" id="IPR000073">
    <property type="entry name" value="AB_hydrolase_1"/>
</dbReference>
<dbReference type="EMBL" id="MCRI01000002">
    <property type="protein sequence ID" value="ODN67960.1"/>
    <property type="molecule type" value="Genomic_DNA"/>
</dbReference>
<evidence type="ECO:0000259" key="2">
    <source>
        <dbReference type="Pfam" id="PF00561"/>
    </source>
</evidence>
<dbReference type="STRING" id="291169.A9E74_00466"/>
<evidence type="ECO:0000256" key="1">
    <source>
        <dbReference type="ARBA" id="ARBA00022801"/>
    </source>
</evidence>
<evidence type="ECO:0000313" key="3">
    <source>
        <dbReference type="EMBL" id="ODN67960.1"/>
    </source>
</evidence>
<organism evidence="3 4">
    <name type="scientific">Methylophaga muralis</name>
    <dbReference type="NCBI Taxonomy" id="291169"/>
    <lineage>
        <taxon>Bacteria</taxon>
        <taxon>Pseudomonadati</taxon>
        <taxon>Pseudomonadota</taxon>
        <taxon>Gammaproteobacteria</taxon>
        <taxon>Thiotrichales</taxon>
        <taxon>Piscirickettsiaceae</taxon>
        <taxon>Methylophaga</taxon>
    </lineage>
</organism>
<name>A0A1E3GV80_9GAMM</name>
<accession>A0A1E3GV80</accession>
<dbReference type="GO" id="GO:0016020">
    <property type="term" value="C:membrane"/>
    <property type="evidence" value="ECO:0007669"/>
    <property type="project" value="TreeGrafter"/>
</dbReference>
<gene>
    <name evidence="3" type="primary">bioH_2</name>
    <name evidence="3" type="ORF">A9E74_00466</name>
</gene>
<dbReference type="RefSeq" id="WP_245652015.1">
    <property type="nucleotide sequence ID" value="NZ_MCRI01000002.1"/>
</dbReference>
<dbReference type="GO" id="GO:0090499">
    <property type="term" value="F:pimelyl-[acyl-carrier protein] methyl ester esterase activity"/>
    <property type="evidence" value="ECO:0007669"/>
    <property type="project" value="UniProtKB-EC"/>
</dbReference>
<dbReference type="PATRIC" id="fig|291169.3.peg.472"/>
<reference evidence="3 4" key="1">
    <citation type="submission" date="2016-07" db="EMBL/GenBank/DDBJ databases">
        <title>Draft Genome Sequence of Methylophaga muralis Bur 1.</title>
        <authorList>
            <person name="Vasilenko O.V."/>
            <person name="Doronina N.V."/>
            <person name="Shmareva M.N."/>
            <person name="Tarlachkov S.V."/>
            <person name="Mustakhimov I."/>
            <person name="Trotsenko Y.A."/>
        </authorList>
    </citation>
    <scope>NUCLEOTIDE SEQUENCE [LARGE SCALE GENOMIC DNA]</scope>
    <source>
        <strain evidence="3 4">Bur 1</strain>
    </source>
</reference>
<proteinExistence type="predicted"/>
<dbReference type="SUPFAM" id="SSF53474">
    <property type="entry name" value="alpha/beta-Hydrolases"/>
    <property type="match status" value="1"/>
</dbReference>
<dbReference type="EC" id="3.1.1.85" evidence="3"/>
<feature type="domain" description="AB hydrolase-1" evidence="2">
    <location>
        <begin position="12"/>
        <end position="136"/>
    </location>
</feature>
<protein>
    <submittedName>
        <fullName evidence="3">Pimeloyl-[acyl-carrier protein] methyl ester esterase</fullName>
        <ecNumber evidence="3">3.1.1.85</ecNumber>
    </submittedName>
</protein>
<dbReference type="Proteomes" id="UP000094379">
    <property type="component" value="Unassembled WGS sequence"/>
</dbReference>
<dbReference type="Gene3D" id="3.40.50.1820">
    <property type="entry name" value="alpha/beta hydrolase"/>
    <property type="match status" value="1"/>
</dbReference>
<dbReference type="InterPro" id="IPR050266">
    <property type="entry name" value="AB_hydrolase_sf"/>
</dbReference>
<comment type="caution">
    <text evidence="3">The sequence shown here is derived from an EMBL/GenBank/DDBJ whole genome shotgun (WGS) entry which is preliminary data.</text>
</comment>
<dbReference type="AlphaFoldDB" id="A0A1E3GV80"/>